<sequence length="473" mass="53769">MWRNGDNEAVEVDVAAEWIVLRKKEKPAAEIFHTYYKVADAKVRRPVTFVFNGGPGAASAYLHIGGIGPQRVAFGPNGVMLPPPTRLVENSESWIEFTDLVFVDPVGTGFSRTIEPKEKPDEKDKPDPSKTVDEKEFYALERDLESLGEFIERFLSKHKLWDVPIYIAGESYGGFRSAKLARRLQEIHGVGLTAAIAISPALEFSLLQANDYDVQSYVDQFCAMALAAAYHRHSRVLKGDEPIEAQREVIEAFATGELAHALLIGTANKQEVRQQVFAKVADFLGLSEDLVSRGHGRVPFWRFARELLKSEQKTLSFYDASVTAIDPFPDREWNEAPEPGLAGSQRLFVSGINHLLRSDLNVETNRKYEILNYDVNNEWKRDGKNHPFDAPAGAVDDLRYAMSVNPHMKVLITHGYYDMVTPYFSSERLAAQMKLLPEQRENLFIQHFQGGHMFYTWDKSRADFRDWVREYYV</sequence>
<evidence type="ECO:0000256" key="2">
    <source>
        <dbReference type="ARBA" id="ARBA00022670"/>
    </source>
</evidence>
<dbReference type="EMBL" id="AP025739">
    <property type="protein sequence ID" value="BDI28174.1"/>
    <property type="molecule type" value="Genomic_DNA"/>
</dbReference>
<evidence type="ECO:0000313" key="7">
    <source>
        <dbReference type="Proteomes" id="UP000287394"/>
    </source>
</evidence>
<dbReference type="InterPro" id="IPR029058">
    <property type="entry name" value="AB_hydrolase_fold"/>
</dbReference>
<evidence type="ECO:0000256" key="3">
    <source>
        <dbReference type="ARBA" id="ARBA00022729"/>
    </source>
</evidence>
<dbReference type="InterPro" id="IPR018202">
    <property type="entry name" value="Ser_caboxypep_ser_AS"/>
</dbReference>
<dbReference type="PROSITE" id="PS00131">
    <property type="entry name" value="CARBOXYPEPT_SER_SER"/>
    <property type="match status" value="1"/>
</dbReference>
<dbReference type="Gene3D" id="3.40.50.1820">
    <property type="entry name" value="alpha/beta hydrolase"/>
    <property type="match status" value="1"/>
</dbReference>
<keyword evidence="4" id="KW-0378">Hydrolase</keyword>
<dbReference type="InterPro" id="IPR001563">
    <property type="entry name" value="Peptidase_S10"/>
</dbReference>
<gene>
    <name evidence="6" type="ORF">CCAX7_002250</name>
</gene>
<dbReference type="GO" id="GO:0004185">
    <property type="term" value="F:serine-type carboxypeptidase activity"/>
    <property type="evidence" value="ECO:0007669"/>
    <property type="project" value="InterPro"/>
</dbReference>
<reference evidence="6 7" key="1">
    <citation type="journal article" date="2019" name="Int. J. Syst. Evol. Microbiol.">
        <title>Capsulimonas corticalis gen. nov., sp. nov., an aerobic capsulated bacterium, of a novel bacterial order, Capsulimonadales ord. nov., of the class Armatimonadia of the phylum Armatimonadetes.</title>
        <authorList>
            <person name="Li J."/>
            <person name="Kudo C."/>
            <person name="Tonouchi A."/>
        </authorList>
    </citation>
    <scope>NUCLEOTIDE SEQUENCE [LARGE SCALE GENOMIC DNA]</scope>
    <source>
        <strain evidence="6 7">AX-7</strain>
    </source>
</reference>
<dbReference type="SUPFAM" id="SSF53474">
    <property type="entry name" value="alpha/beta-Hydrolases"/>
    <property type="match status" value="1"/>
</dbReference>
<dbReference type="PANTHER" id="PTHR11802:SF3">
    <property type="entry name" value="RETINOID-INDUCIBLE SERINE CARBOXYPEPTIDASE"/>
    <property type="match status" value="1"/>
</dbReference>
<dbReference type="GO" id="GO:0006508">
    <property type="term" value="P:proteolysis"/>
    <property type="evidence" value="ECO:0007669"/>
    <property type="project" value="UniProtKB-KW"/>
</dbReference>
<protein>
    <submittedName>
        <fullName evidence="6">Peptidase S10</fullName>
    </submittedName>
</protein>
<keyword evidence="1" id="KW-0121">Carboxypeptidase</keyword>
<dbReference type="KEGG" id="ccot:CCAX7_002250"/>
<dbReference type="Proteomes" id="UP000287394">
    <property type="component" value="Chromosome"/>
</dbReference>
<keyword evidence="7" id="KW-1185">Reference proteome</keyword>
<evidence type="ECO:0000313" key="6">
    <source>
        <dbReference type="EMBL" id="BDI28174.1"/>
    </source>
</evidence>
<evidence type="ECO:0000256" key="1">
    <source>
        <dbReference type="ARBA" id="ARBA00022645"/>
    </source>
</evidence>
<dbReference type="PANTHER" id="PTHR11802">
    <property type="entry name" value="SERINE PROTEASE FAMILY S10 SERINE CARBOXYPEPTIDASE"/>
    <property type="match status" value="1"/>
</dbReference>
<keyword evidence="3" id="KW-0732">Signal</keyword>
<keyword evidence="5" id="KW-0325">Glycoprotein</keyword>
<evidence type="ECO:0000256" key="4">
    <source>
        <dbReference type="ARBA" id="ARBA00022801"/>
    </source>
</evidence>
<proteinExistence type="predicted"/>
<dbReference type="Pfam" id="PF00450">
    <property type="entry name" value="Peptidase_S10"/>
    <property type="match status" value="1"/>
</dbReference>
<evidence type="ECO:0000256" key="5">
    <source>
        <dbReference type="ARBA" id="ARBA00023180"/>
    </source>
</evidence>
<name>A0A402CRY4_9BACT</name>
<dbReference type="AlphaFoldDB" id="A0A402CRY4"/>
<keyword evidence="2" id="KW-0645">Protease</keyword>
<accession>A0A402CRY4</accession>
<organism evidence="6 7">
    <name type="scientific">Capsulimonas corticalis</name>
    <dbReference type="NCBI Taxonomy" id="2219043"/>
    <lineage>
        <taxon>Bacteria</taxon>
        <taxon>Bacillati</taxon>
        <taxon>Armatimonadota</taxon>
        <taxon>Armatimonadia</taxon>
        <taxon>Capsulimonadales</taxon>
        <taxon>Capsulimonadaceae</taxon>
        <taxon>Capsulimonas</taxon>
    </lineage>
</organism>